<reference evidence="1" key="1">
    <citation type="submission" date="2023-02" db="EMBL/GenBank/DDBJ databases">
        <title>Genome of toxic invasive species Heracleum sosnowskyi carries increased number of genes despite the absence of recent whole-genome duplications.</title>
        <authorList>
            <person name="Schelkunov M."/>
            <person name="Shtratnikova V."/>
            <person name="Makarenko M."/>
            <person name="Klepikova A."/>
            <person name="Omelchenko D."/>
            <person name="Novikova G."/>
            <person name="Obukhova E."/>
            <person name="Bogdanov V."/>
            <person name="Penin A."/>
            <person name="Logacheva M."/>
        </authorList>
    </citation>
    <scope>NUCLEOTIDE SEQUENCE</scope>
    <source>
        <strain evidence="1">Hsosn_3</strain>
        <tissue evidence="1">Leaf</tissue>
    </source>
</reference>
<gene>
    <name evidence="1" type="ORF">POM88_051305</name>
</gene>
<comment type="caution">
    <text evidence="1">The sequence shown here is derived from an EMBL/GenBank/DDBJ whole genome shotgun (WGS) entry which is preliminary data.</text>
</comment>
<protein>
    <submittedName>
        <fullName evidence="1">Uncharacterized protein</fullName>
    </submittedName>
</protein>
<dbReference type="EMBL" id="JAUIZM010000011">
    <property type="protein sequence ID" value="KAK1358049.1"/>
    <property type="molecule type" value="Genomic_DNA"/>
</dbReference>
<organism evidence="1 2">
    <name type="scientific">Heracleum sosnowskyi</name>
    <dbReference type="NCBI Taxonomy" id="360622"/>
    <lineage>
        <taxon>Eukaryota</taxon>
        <taxon>Viridiplantae</taxon>
        <taxon>Streptophyta</taxon>
        <taxon>Embryophyta</taxon>
        <taxon>Tracheophyta</taxon>
        <taxon>Spermatophyta</taxon>
        <taxon>Magnoliopsida</taxon>
        <taxon>eudicotyledons</taxon>
        <taxon>Gunneridae</taxon>
        <taxon>Pentapetalae</taxon>
        <taxon>asterids</taxon>
        <taxon>campanulids</taxon>
        <taxon>Apiales</taxon>
        <taxon>Apiaceae</taxon>
        <taxon>Apioideae</taxon>
        <taxon>apioid superclade</taxon>
        <taxon>Tordylieae</taxon>
        <taxon>Tordyliinae</taxon>
        <taxon>Heracleum</taxon>
    </lineage>
</organism>
<evidence type="ECO:0000313" key="1">
    <source>
        <dbReference type="EMBL" id="KAK1358049.1"/>
    </source>
</evidence>
<accession>A0AAD8H1I5</accession>
<evidence type="ECO:0000313" key="2">
    <source>
        <dbReference type="Proteomes" id="UP001237642"/>
    </source>
</evidence>
<sequence>MPKLWLMSMISRPDNAKSSGVTAKRKNLSIRKQYNATRKRLGSEILNSSDIGFHEPNMHDSNGRAGDFHEHVTHDNGPGDANCMLRDSFELQDSDFDIFNQVFPHEADDIGDPGNVYQTQCQILINNNHSIANTREDN</sequence>
<name>A0AAD8H1I5_9APIA</name>
<dbReference type="AlphaFoldDB" id="A0AAD8H1I5"/>
<keyword evidence="2" id="KW-1185">Reference proteome</keyword>
<proteinExistence type="predicted"/>
<reference evidence="1" key="2">
    <citation type="submission" date="2023-05" db="EMBL/GenBank/DDBJ databases">
        <authorList>
            <person name="Schelkunov M.I."/>
        </authorList>
    </citation>
    <scope>NUCLEOTIDE SEQUENCE</scope>
    <source>
        <strain evidence="1">Hsosn_3</strain>
        <tissue evidence="1">Leaf</tissue>
    </source>
</reference>
<dbReference type="Proteomes" id="UP001237642">
    <property type="component" value="Unassembled WGS sequence"/>
</dbReference>